<evidence type="ECO:0000256" key="7">
    <source>
        <dbReference type="SAM" id="Phobius"/>
    </source>
</evidence>
<dbReference type="EMBL" id="BAABGM010000015">
    <property type="protein sequence ID" value="GAA4408690.1"/>
    <property type="molecule type" value="Genomic_DNA"/>
</dbReference>
<feature type="transmembrane region" description="Helical" evidence="7">
    <location>
        <begin position="565"/>
        <end position="590"/>
    </location>
</feature>
<evidence type="ECO:0000256" key="4">
    <source>
        <dbReference type="ARBA" id="ARBA00022801"/>
    </source>
</evidence>
<keyword evidence="3" id="KW-0479">Metal-binding</keyword>
<comment type="cofactor">
    <cofactor evidence="1">
        <name>Zn(2+)</name>
        <dbReference type="ChEBI" id="CHEBI:29105"/>
    </cofactor>
</comment>
<feature type="transmembrane region" description="Helical" evidence="7">
    <location>
        <begin position="436"/>
        <end position="459"/>
    </location>
</feature>
<gene>
    <name evidence="9" type="ORF">GCM10023168_26440</name>
</gene>
<dbReference type="Proteomes" id="UP001500945">
    <property type="component" value="Unassembled WGS sequence"/>
</dbReference>
<feature type="transmembrane region" description="Helical" evidence="7">
    <location>
        <begin position="404"/>
        <end position="424"/>
    </location>
</feature>
<evidence type="ECO:0000256" key="6">
    <source>
        <dbReference type="ARBA" id="ARBA00023049"/>
    </source>
</evidence>
<evidence type="ECO:0000313" key="10">
    <source>
        <dbReference type="Proteomes" id="UP001500945"/>
    </source>
</evidence>
<evidence type="ECO:0000259" key="8">
    <source>
        <dbReference type="Pfam" id="PF01435"/>
    </source>
</evidence>
<keyword evidence="6" id="KW-0482">Metalloprotease</keyword>
<feature type="transmembrane region" description="Helical" evidence="7">
    <location>
        <begin position="31"/>
        <end position="50"/>
    </location>
</feature>
<feature type="transmembrane region" description="Helical" evidence="7">
    <location>
        <begin position="628"/>
        <end position="648"/>
    </location>
</feature>
<evidence type="ECO:0000256" key="5">
    <source>
        <dbReference type="ARBA" id="ARBA00022833"/>
    </source>
</evidence>
<keyword evidence="7" id="KW-0472">Membrane</keyword>
<feature type="transmembrane region" description="Helical" evidence="7">
    <location>
        <begin position="668"/>
        <end position="686"/>
    </location>
</feature>
<feature type="domain" description="Peptidase M48" evidence="8">
    <location>
        <begin position="149"/>
        <end position="322"/>
    </location>
</feature>
<feature type="transmembrane region" description="Helical" evidence="7">
    <location>
        <begin position="249"/>
        <end position="268"/>
    </location>
</feature>
<feature type="transmembrane region" description="Helical" evidence="7">
    <location>
        <begin position="517"/>
        <end position="534"/>
    </location>
</feature>
<feature type="transmembrane region" description="Helical" evidence="7">
    <location>
        <begin position="336"/>
        <end position="356"/>
    </location>
</feature>
<protein>
    <recommendedName>
        <fullName evidence="8">Peptidase M48 domain-containing protein</fullName>
    </recommendedName>
</protein>
<keyword evidence="5" id="KW-0862">Zinc</keyword>
<keyword evidence="2" id="KW-0645">Protease</keyword>
<feature type="transmembrane region" description="Helical" evidence="7">
    <location>
        <begin position="221"/>
        <end position="243"/>
    </location>
</feature>
<evidence type="ECO:0000256" key="1">
    <source>
        <dbReference type="ARBA" id="ARBA00001947"/>
    </source>
</evidence>
<evidence type="ECO:0000313" key="9">
    <source>
        <dbReference type="EMBL" id="GAA4408690.1"/>
    </source>
</evidence>
<sequence length="858" mass="87899">MATPLASDTPLVTTRARPNVLAMPSSTVSRFVLLVAALLSSGLFVGTWIHNETAAFGDWLARVRECEALRPPVAPGASASEVLLAEQVVLQCLEGAQQRLAWFAVGGVVLTLLAACVVLAVVPAVIIRRRRLRPAGPELAAASERLTALAGECGLRRAPQTMVGSARLRDAFSLGLPGRYRVALPPALAVRSTGRAFEPMVRHELAHVARHDVTIAWSARALWYVVGVLLLLPVVVAIAQADVSLLPAYLWRATLLLAATVLASAGILRSREYDADLGSATTSARREALTSVLGTSGRAPATGWRRLLAHHPAASQRLSELADPGPLARPSAVDGAVAGFLAGVTVPMLVALMATVPSVTRWAYVLPAALVGPMLGATVGLALGRPAVVDVVTGSRMLPPSSRVVAAALAAGYLVGQAASLAAVGSETVTGSTTPLPPLLGALALAGTTFVVAGLAALAADRSAHLSARGYTTATIIVSAVLFAFVLWAATTLTSALDLGGWSLATQVAATLLSRPPAVALVVALAVTVLLLVARRESHPPRWAVEGELETVQAAGGPSVRPWQALLVALVAGTVGASTILAFRLAAGAAQGEDEQLQRFEVYTYVFAAVGAAAGLTLLVLHGLRGTGLGLLAAPAGSAVAALGFVVVNTAFGGAPTPAFVLEVVGRGLPVGVLLFVVGSLMCLVVPEQAGRRPVWLLVGVAALLAFVAAVAPIAARDAISPLSRASAPGTAVEEYVVGYAASVTARLSAVDRATTAIDADVGLTGPERAQRIRDELVAPVDQLLVEAAAVAPADEGLARAHALLVQGLEGTSAAFVGFARAFETDDPALFQQAQADRAAAQQLLGAWLEEVGGRQAE</sequence>
<feature type="transmembrane region" description="Helical" evidence="7">
    <location>
        <begin position="362"/>
        <end position="383"/>
    </location>
</feature>
<dbReference type="RefSeq" id="WP_345206749.1">
    <property type="nucleotide sequence ID" value="NZ_BAABGM010000015.1"/>
</dbReference>
<keyword evidence="4" id="KW-0378">Hydrolase</keyword>
<feature type="transmembrane region" description="Helical" evidence="7">
    <location>
        <begin position="100"/>
        <end position="127"/>
    </location>
</feature>
<keyword evidence="10" id="KW-1185">Reference proteome</keyword>
<name>A0ABP8KKU4_9MICO</name>
<dbReference type="InterPro" id="IPR001915">
    <property type="entry name" value="Peptidase_M48"/>
</dbReference>
<feature type="transmembrane region" description="Helical" evidence="7">
    <location>
        <begin position="602"/>
        <end position="621"/>
    </location>
</feature>
<keyword evidence="7" id="KW-0812">Transmembrane</keyword>
<feature type="transmembrane region" description="Helical" evidence="7">
    <location>
        <begin position="695"/>
        <end position="716"/>
    </location>
</feature>
<accession>A0ABP8KKU4</accession>
<proteinExistence type="predicted"/>
<keyword evidence="7" id="KW-1133">Transmembrane helix</keyword>
<feature type="transmembrane region" description="Helical" evidence="7">
    <location>
        <begin position="471"/>
        <end position="497"/>
    </location>
</feature>
<evidence type="ECO:0000256" key="3">
    <source>
        <dbReference type="ARBA" id="ARBA00022723"/>
    </source>
</evidence>
<dbReference type="Pfam" id="PF01435">
    <property type="entry name" value="Peptidase_M48"/>
    <property type="match status" value="1"/>
</dbReference>
<reference evidence="10" key="1">
    <citation type="journal article" date="2019" name="Int. J. Syst. Evol. Microbiol.">
        <title>The Global Catalogue of Microorganisms (GCM) 10K type strain sequencing project: providing services to taxonomists for standard genome sequencing and annotation.</title>
        <authorList>
            <consortium name="The Broad Institute Genomics Platform"/>
            <consortium name="The Broad Institute Genome Sequencing Center for Infectious Disease"/>
            <person name="Wu L."/>
            <person name="Ma J."/>
        </authorList>
    </citation>
    <scope>NUCLEOTIDE SEQUENCE [LARGE SCALE GENOMIC DNA]</scope>
    <source>
        <strain evidence="10">JCM 17809</strain>
    </source>
</reference>
<comment type="caution">
    <text evidence="9">The sequence shown here is derived from an EMBL/GenBank/DDBJ whole genome shotgun (WGS) entry which is preliminary data.</text>
</comment>
<evidence type="ECO:0000256" key="2">
    <source>
        <dbReference type="ARBA" id="ARBA00022670"/>
    </source>
</evidence>
<organism evidence="9 10">
    <name type="scientific">Fodinibacter luteus</name>
    <dbReference type="NCBI Taxonomy" id="552064"/>
    <lineage>
        <taxon>Bacteria</taxon>
        <taxon>Bacillati</taxon>
        <taxon>Actinomycetota</taxon>
        <taxon>Actinomycetes</taxon>
        <taxon>Micrococcales</taxon>
        <taxon>Intrasporangiaceae</taxon>
        <taxon>Fodinibacter (ex Wang et al. 2009)</taxon>
    </lineage>
</organism>